<dbReference type="PANTHER" id="PTHR24413">
    <property type="entry name" value="SPECKLE-TYPE POZ PROTEIN"/>
    <property type="match status" value="1"/>
</dbReference>
<dbReference type="AlphaFoldDB" id="A0A4Y2M515"/>
<evidence type="ECO:0000259" key="1">
    <source>
        <dbReference type="PROSITE" id="PS50144"/>
    </source>
</evidence>
<dbReference type="InterPro" id="IPR008974">
    <property type="entry name" value="TRAF-like"/>
</dbReference>
<dbReference type="Gene3D" id="2.60.210.10">
    <property type="entry name" value="Apoptosis, Tumor Necrosis Factor Receptor Associated Protein 2, Chain A"/>
    <property type="match status" value="1"/>
</dbReference>
<evidence type="ECO:0000313" key="2">
    <source>
        <dbReference type="EMBL" id="GBN22081.1"/>
    </source>
</evidence>
<keyword evidence="3" id="KW-1185">Reference proteome</keyword>
<dbReference type="InterPro" id="IPR002083">
    <property type="entry name" value="MATH/TRAF_dom"/>
</dbReference>
<comment type="caution">
    <text evidence="2">The sequence shown here is derived from an EMBL/GenBank/DDBJ whole genome shotgun (WGS) entry which is preliminary data.</text>
</comment>
<dbReference type="Proteomes" id="UP000499080">
    <property type="component" value="Unassembled WGS sequence"/>
</dbReference>
<proteinExistence type="predicted"/>
<dbReference type="Pfam" id="PF00651">
    <property type="entry name" value="BTB"/>
    <property type="match status" value="1"/>
</dbReference>
<dbReference type="PROSITE" id="PS50144">
    <property type="entry name" value="MATH"/>
    <property type="match status" value="1"/>
</dbReference>
<dbReference type="EMBL" id="BGPR01006818">
    <property type="protein sequence ID" value="GBN22081.1"/>
    <property type="molecule type" value="Genomic_DNA"/>
</dbReference>
<dbReference type="SUPFAM" id="SSF49599">
    <property type="entry name" value="TRAF domain-like"/>
    <property type="match status" value="1"/>
</dbReference>
<dbReference type="Gene3D" id="1.25.40.420">
    <property type="match status" value="1"/>
</dbReference>
<dbReference type="InterPro" id="IPR011333">
    <property type="entry name" value="SKP1/BTB/POZ_sf"/>
</dbReference>
<dbReference type="CDD" id="cd00121">
    <property type="entry name" value="MATH"/>
    <property type="match status" value="1"/>
</dbReference>
<dbReference type="GO" id="GO:0030163">
    <property type="term" value="P:protein catabolic process"/>
    <property type="evidence" value="ECO:0007669"/>
    <property type="project" value="UniProtKB-ARBA"/>
</dbReference>
<sequence>KISYCWHKNGGKLTSPNFTVDKLDGTTWELELYPRGEDEEDEGHISLSLLRSIEDDGPENISIKYELSFQAADRSAFCCKKTEDEFKRGKGYVFGNFFKMDKILLRRNSDYLPEDILTVRCKIWKGDGNIQNVGQSSARSHIRVEKNSFLHVVENFGTLQTNKKNTDCIRVDDLEDDIVQQLLFFLYSDNIENLQWETAPQLYYAADKYDIGKLKEVCFSFLVENLTTTYACELLLLADTHNDNDLKKSVEDFILEHEEEIFVSKEWDIVVKKNPLLVIKTMQLKYQRKN</sequence>
<protein>
    <recommendedName>
        <fullName evidence="1">MATH domain-containing protein</fullName>
    </recommendedName>
</protein>
<dbReference type="SUPFAM" id="SSF54695">
    <property type="entry name" value="POZ domain"/>
    <property type="match status" value="1"/>
</dbReference>
<gene>
    <name evidence="2" type="ORF">AVEN_260111_1</name>
</gene>
<dbReference type="InterPro" id="IPR000210">
    <property type="entry name" value="BTB/POZ_dom"/>
</dbReference>
<dbReference type="Pfam" id="PF22486">
    <property type="entry name" value="MATH_2"/>
    <property type="match status" value="1"/>
</dbReference>
<organism evidence="2 3">
    <name type="scientific">Araneus ventricosus</name>
    <name type="common">Orbweaver spider</name>
    <name type="synonym">Epeira ventricosa</name>
    <dbReference type="NCBI Taxonomy" id="182803"/>
    <lineage>
        <taxon>Eukaryota</taxon>
        <taxon>Metazoa</taxon>
        <taxon>Ecdysozoa</taxon>
        <taxon>Arthropoda</taxon>
        <taxon>Chelicerata</taxon>
        <taxon>Arachnida</taxon>
        <taxon>Araneae</taxon>
        <taxon>Araneomorphae</taxon>
        <taxon>Entelegynae</taxon>
        <taxon>Araneoidea</taxon>
        <taxon>Araneidae</taxon>
        <taxon>Araneus</taxon>
    </lineage>
</organism>
<feature type="non-terminal residue" evidence="2">
    <location>
        <position position="1"/>
    </location>
</feature>
<feature type="domain" description="MATH" evidence="1">
    <location>
        <begin position="1"/>
        <end position="123"/>
    </location>
</feature>
<dbReference type="OrthoDB" id="6359943at2759"/>
<accession>A0A4Y2M515</accession>
<reference evidence="2 3" key="1">
    <citation type="journal article" date="2019" name="Sci. Rep.">
        <title>Orb-weaving spider Araneus ventricosus genome elucidates the spidroin gene catalogue.</title>
        <authorList>
            <person name="Kono N."/>
            <person name="Nakamura H."/>
            <person name="Ohtoshi R."/>
            <person name="Moran D.A.P."/>
            <person name="Shinohara A."/>
            <person name="Yoshida Y."/>
            <person name="Fujiwara M."/>
            <person name="Mori M."/>
            <person name="Tomita M."/>
            <person name="Arakawa K."/>
        </authorList>
    </citation>
    <scope>NUCLEOTIDE SEQUENCE [LARGE SCALE GENOMIC DNA]</scope>
</reference>
<evidence type="ECO:0000313" key="3">
    <source>
        <dbReference type="Proteomes" id="UP000499080"/>
    </source>
</evidence>
<name>A0A4Y2M515_ARAVE</name>
<dbReference type="Gene3D" id="3.30.710.10">
    <property type="entry name" value="Potassium Channel Kv1.1, Chain A"/>
    <property type="match status" value="1"/>
</dbReference>